<accession>A0A2N9JL93</accession>
<evidence type="ECO:0000256" key="1">
    <source>
        <dbReference type="ARBA" id="ARBA00023015"/>
    </source>
</evidence>
<feature type="DNA-binding region" description="H-T-H motif" evidence="4">
    <location>
        <begin position="18"/>
        <end position="37"/>
    </location>
</feature>
<keyword evidence="1" id="KW-0805">Transcription regulation</keyword>
<dbReference type="PROSITE" id="PS50977">
    <property type="entry name" value="HTH_TETR_2"/>
    <property type="match status" value="1"/>
</dbReference>
<dbReference type="InterPro" id="IPR009057">
    <property type="entry name" value="Homeodomain-like_sf"/>
</dbReference>
<evidence type="ECO:0000259" key="5">
    <source>
        <dbReference type="PROSITE" id="PS50977"/>
    </source>
</evidence>
<dbReference type="Proteomes" id="UP000238164">
    <property type="component" value="Chromosome 1"/>
</dbReference>
<organism evidence="6 7">
    <name type="scientific">Micropruina glycogenica</name>
    <dbReference type="NCBI Taxonomy" id="75385"/>
    <lineage>
        <taxon>Bacteria</taxon>
        <taxon>Bacillati</taxon>
        <taxon>Actinomycetota</taxon>
        <taxon>Actinomycetes</taxon>
        <taxon>Propionibacteriales</taxon>
        <taxon>Nocardioidaceae</taxon>
        <taxon>Micropruina</taxon>
    </lineage>
</organism>
<gene>
    <name evidence="6" type="ORF">MPLG2_3780</name>
</gene>
<dbReference type="PANTHER" id="PTHR30055">
    <property type="entry name" value="HTH-TYPE TRANSCRIPTIONAL REGULATOR RUTR"/>
    <property type="match status" value="1"/>
</dbReference>
<evidence type="ECO:0000313" key="6">
    <source>
        <dbReference type="EMBL" id="SPD88810.1"/>
    </source>
</evidence>
<dbReference type="InterPro" id="IPR001647">
    <property type="entry name" value="HTH_TetR"/>
</dbReference>
<dbReference type="InterPro" id="IPR049484">
    <property type="entry name" value="Rv0078-like_C"/>
</dbReference>
<keyword evidence="7" id="KW-1185">Reference proteome</keyword>
<sequence>MLTAAVTLYADRGHAQVSLDDVARAANVTRGAVYHHYGSRTGLFAAVAEHVQSQVSQAVVAAAVGAGDDPFARLRAGSHAFLDAVTAPGVVQVLLVDAPALIGWQQWRRLDAQHSGRHLCDAWPTWGFRTICWTP</sequence>
<dbReference type="Gene3D" id="1.10.357.10">
    <property type="entry name" value="Tetracycline Repressor, domain 2"/>
    <property type="match status" value="1"/>
</dbReference>
<dbReference type="PANTHER" id="PTHR30055:SF234">
    <property type="entry name" value="HTH-TYPE TRANSCRIPTIONAL REGULATOR BETI"/>
    <property type="match status" value="1"/>
</dbReference>
<protein>
    <recommendedName>
        <fullName evidence="5">HTH tetR-type domain-containing protein</fullName>
    </recommendedName>
</protein>
<evidence type="ECO:0000256" key="4">
    <source>
        <dbReference type="PROSITE-ProRule" id="PRU00335"/>
    </source>
</evidence>
<dbReference type="KEGG" id="mgg:MPLG2_3780"/>
<dbReference type="RefSeq" id="WP_197710009.1">
    <property type="nucleotide sequence ID" value="NZ_BAAAGO010000067.1"/>
</dbReference>
<dbReference type="Pfam" id="PF00440">
    <property type="entry name" value="TetR_N"/>
    <property type="match status" value="1"/>
</dbReference>
<evidence type="ECO:0000256" key="3">
    <source>
        <dbReference type="ARBA" id="ARBA00023163"/>
    </source>
</evidence>
<dbReference type="InterPro" id="IPR050109">
    <property type="entry name" value="HTH-type_TetR-like_transc_reg"/>
</dbReference>
<feature type="domain" description="HTH tetR-type" evidence="5">
    <location>
        <begin position="1"/>
        <end position="55"/>
    </location>
</feature>
<evidence type="ECO:0000313" key="7">
    <source>
        <dbReference type="Proteomes" id="UP000238164"/>
    </source>
</evidence>
<dbReference type="GO" id="GO:0000976">
    <property type="term" value="F:transcription cis-regulatory region binding"/>
    <property type="evidence" value="ECO:0007669"/>
    <property type="project" value="TreeGrafter"/>
</dbReference>
<reference evidence="6 7" key="1">
    <citation type="submission" date="2018-02" db="EMBL/GenBank/DDBJ databases">
        <authorList>
            <person name="Cohen D.B."/>
            <person name="Kent A.D."/>
        </authorList>
    </citation>
    <scope>NUCLEOTIDE SEQUENCE [LARGE SCALE GENOMIC DNA]</scope>
    <source>
        <strain evidence="6">1</strain>
    </source>
</reference>
<dbReference type="AlphaFoldDB" id="A0A2N9JL93"/>
<dbReference type="GO" id="GO:0003700">
    <property type="term" value="F:DNA-binding transcription factor activity"/>
    <property type="evidence" value="ECO:0007669"/>
    <property type="project" value="TreeGrafter"/>
</dbReference>
<dbReference type="EMBL" id="LT985188">
    <property type="protein sequence ID" value="SPD88810.1"/>
    <property type="molecule type" value="Genomic_DNA"/>
</dbReference>
<keyword evidence="3" id="KW-0804">Transcription</keyword>
<evidence type="ECO:0000256" key="2">
    <source>
        <dbReference type="ARBA" id="ARBA00023125"/>
    </source>
</evidence>
<proteinExistence type="predicted"/>
<name>A0A2N9JL93_9ACTN</name>
<dbReference type="SUPFAM" id="SSF46689">
    <property type="entry name" value="Homeodomain-like"/>
    <property type="match status" value="1"/>
</dbReference>
<keyword evidence="2 4" id="KW-0238">DNA-binding</keyword>
<dbReference type="PRINTS" id="PR00455">
    <property type="entry name" value="HTHTETR"/>
</dbReference>
<dbReference type="Pfam" id="PF21351">
    <property type="entry name" value="TetR_C_41"/>
    <property type="match status" value="1"/>
</dbReference>